<feature type="domain" description="PA14" evidence="2">
    <location>
        <begin position="35"/>
        <end position="190"/>
    </location>
</feature>
<accession>A0A1H8Q7D9</accession>
<evidence type="ECO:0000313" key="4">
    <source>
        <dbReference type="Proteomes" id="UP000198893"/>
    </source>
</evidence>
<feature type="chain" id="PRO_5011514276" evidence="1">
    <location>
        <begin position="22"/>
        <end position="190"/>
    </location>
</feature>
<dbReference type="STRING" id="569882.SAMN04490248_10630"/>
<protein>
    <submittedName>
        <fullName evidence="3">PA14 domain-containing protein</fullName>
    </submittedName>
</protein>
<dbReference type="EMBL" id="FODS01000006">
    <property type="protein sequence ID" value="SEO49817.1"/>
    <property type="molecule type" value="Genomic_DNA"/>
</dbReference>
<dbReference type="InterPro" id="IPR011658">
    <property type="entry name" value="PA14_dom"/>
</dbReference>
<dbReference type="RefSeq" id="WP_093116820.1">
    <property type="nucleotide sequence ID" value="NZ_FODS01000006.1"/>
</dbReference>
<feature type="signal peptide" evidence="1">
    <location>
        <begin position="1"/>
        <end position="21"/>
    </location>
</feature>
<sequence length="190" mass="20173">MFTVRTALAAFTLCAAGGALAGALQLAPADPQPSGLNPGLSVAYAYPPDVKSLSQAERALQTGAEPGTPLAGMDYWDTEEGEVTLTAKRAFHVAARIEGFVKFDAPGVYDVDFLSNDGLEVEIGGQTVLTHDGRHACEPTETVQLAVPAPGWYPLRATYFQRLGTACLHMRAAPAGSEPQWMDNSAFAYR</sequence>
<keyword evidence="4" id="KW-1185">Reference proteome</keyword>
<proteinExistence type="predicted"/>
<gene>
    <name evidence="3" type="ORF">SAMN04490248_10630</name>
</gene>
<dbReference type="InterPro" id="IPR037524">
    <property type="entry name" value="PA14/GLEYA"/>
</dbReference>
<dbReference type="AlphaFoldDB" id="A0A1H8Q7D9"/>
<name>A0A1H8Q7D9_9RHOB</name>
<organism evidence="3 4">
    <name type="scientific">Salinihabitans flavidus</name>
    <dbReference type="NCBI Taxonomy" id="569882"/>
    <lineage>
        <taxon>Bacteria</taxon>
        <taxon>Pseudomonadati</taxon>
        <taxon>Pseudomonadota</taxon>
        <taxon>Alphaproteobacteria</taxon>
        <taxon>Rhodobacterales</taxon>
        <taxon>Roseobacteraceae</taxon>
        <taxon>Salinihabitans</taxon>
    </lineage>
</organism>
<evidence type="ECO:0000256" key="1">
    <source>
        <dbReference type="SAM" id="SignalP"/>
    </source>
</evidence>
<dbReference type="Pfam" id="PF07691">
    <property type="entry name" value="PA14"/>
    <property type="match status" value="1"/>
</dbReference>
<dbReference type="PROSITE" id="PS51820">
    <property type="entry name" value="PA14"/>
    <property type="match status" value="1"/>
</dbReference>
<reference evidence="3 4" key="1">
    <citation type="submission" date="2016-10" db="EMBL/GenBank/DDBJ databases">
        <authorList>
            <person name="de Groot N.N."/>
        </authorList>
    </citation>
    <scope>NUCLEOTIDE SEQUENCE [LARGE SCALE GENOMIC DNA]</scope>
    <source>
        <strain evidence="3 4">DSM 27842</strain>
    </source>
</reference>
<evidence type="ECO:0000259" key="2">
    <source>
        <dbReference type="PROSITE" id="PS51820"/>
    </source>
</evidence>
<dbReference type="Proteomes" id="UP000198893">
    <property type="component" value="Unassembled WGS sequence"/>
</dbReference>
<keyword evidence="1" id="KW-0732">Signal</keyword>
<dbReference type="OrthoDB" id="7722285at2"/>
<evidence type="ECO:0000313" key="3">
    <source>
        <dbReference type="EMBL" id="SEO49817.1"/>
    </source>
</evidence>